<proteinExistence type="inferred from homology"/>
<dbReference type="InterPro" id="IPR022876">
    <property type="entry name" value="Tscrpt_rep_Rex"/>
</dbReference>
<dbReference type="SMART" id="SM00881">
    <property type="entry name" value="CoA_binding"/>
    <property type="match status" value="1"/>
</dbReference>
<dbReference type="Proteomes" id="UP001431776">
    <property type="component" value="Unassembled WGS sequence"/>
</dbReference>
<evidence type="ECO:0000256" key="6">
    <source>
        <dbReference type="HAMAP-Rule" id="MF_01131"/>
    </source>
</evidence>
<comment type="function">
    <text evidence="6">Modulates transcription in response to changes in cellular NADH/NAD(+) redox state.</text>
</comment>
<evidence type="ECO:0000256" key="5">
    <source>
        <dbReference type="ARBA" id="ARBA00023163"/>
    </source>
</evidence>
<evidence type="ECO:0000256" key="3">
    <source>
        <dbReference type="ARBA" id="ARBA00023015"/>
    </source>
</evidence>
<evidence type="ECO:0000256" key="4">
    <source>
        <dbReference type="ARBA" id="ARBA00023125"/>
    </source>
</evidence>
<organism evidence="8 9">
    <name type="scientific">Anaerobaca lacustris</name>
    <dbReference type="NCBI Taxonomy" id="3044600"/>
    <lineage>
        <taxon>Bacteria</taxon>
        <taxon>Pseudomonadati</taxon>
        <taxon>Planctomycetota</taxon>
        <taxon>Phycisphaerae</taxon>
        <taxon>Sedimentisphaerales</taxon>
        <taxon>Anaerobacaceae</taxon>
        <taxon>Anaerobaca</taxon>
    </lineage>
</organism>
<dbReference type="NCBIfam" id="NF003994">
    <property type="entry name" value="PRK05472.2-3"/>
    <property type="match status" value="1"/>
</dbReference>
<dbReference type="GO" id="GO:0003700">
    <property type="term" value="F:DNA-binding transcription factor activity"/>
    <property type="evidence" value="ECO:0007669"/>
    <property type="project" value="UniProtKB-UniRule"/>
</dbReference>
<dbReference type="InterPro" id="IPR036388">
    <property type="entry name" value="WH-like_DNA-bd_sf"/>
</dbReference>
<dbReference type="Pfam" id="PF06971">
    <property type="entry name" value="Put_DNA-bind_N"/>
    <property type="match status" value="1"/>
</dbReference>
<reference evidence="8" key="1">
    <citation type="submission" date="2023-05" db="EMBL/GenBank/DDBJ databases">
        <title>Anaerotaeda fermentans gen. nov., sp. nov., a novel anaerobic planctomycete of the new family within the order Sedimentisphaerales isolated from Taman Peninsula, Russia.</title>
        <authorList>
            <person name="Khomyakova M.A."/>
            <person name="Merkel A.Y."/>
            <person name="Slobodkin A.I."/>
        </authorList>
    </citation>
    <scope>NUCLEOTIDE SEQUENCE</scope>
    <source>
        <strain evidence="8">M17dextr</strain>
    </source>
</reference>
<dbReference type="Gene3D" id="3.40.50.720">
    <property type="entry name" value="NAD(P)-binding Rossmann-like Domain"/>
    <property type="match status" value="1"/>
</dbReference>
<dbReference type="SUPFAM" id="SSF46785">
    <property type="entry name" value="Winged helix' DNA-binding domain"/>
    <property type="match status" value="1"/>
</dbReference>
<feature type="binding site" evidence="6">
    <location>
        <begin position="93"/>
        <end position="98"/>
    </location>
    <ligand>
        <name>NAD(+)</name>
        <dbReference type="ChEBI" id="CHEBI:57540"/>
    </ligand>
</feature>
<dbReference type="GO" id="GO:0005737">
    <property type="term" value="C:cytoplasm"/>
    <property type="evidence" value="ECO:0007669"/>
    <property type="project" value="UniProtKB-SubCell"/>
</dbReference>
<dbReference type="InterPro" id="IPR003781">
    <property type="entry name" value="CoA-bd"/>
</dbReference>
<dbReference type="GO" id="GO:0051775">
    <property type="term" value="P:response to redox state"/>
    <property type="evidence" value="ECO:0007669"/>
    <property type="project" value="InterPro"/>
</dbReference>
<evidence type="ECO:0000313" key="9">
    <source>
        <dbReference type="Proteomes" id="UP001431776"/>
    </source>
</evidence>
<dbReference type="GO" id="GO:0045892">
    <property type="term" value="P:negative regulation of DNA-templated transcription"/>
    <property type="evidence" value="ECO:0007669"/>
    <property type="project" value="InterPro"/>
</dbReference>
<feature type="DNA-binding region" description="H-T-H motif" evidence="6">
    <location>
        <begin position="19"/>
        <end position="58"/>
    </location>
</feature>
<comment type="caution">
    <text evidence="8">The sequence shown here is derived from an EMBL/GenBank/DDBJ whole genome shotgun (WGS) entry which is preliminary data.</text>
</comment>
<feature type="domain" description="CoA-binding" evidence="7">
    <location>
        <begin position="83"/>
        <end position="183"/>
    </location>
</feature>
<dbReference type="NCBIfam" id="NF003995">
    <property type="entry name" value="PRK05472.2-4"/>
    <property type="match status" value="1"/>
</dbReference>
<comment type="subcellular location">
    <subcellularLocation>
        <location evidence="6">Cytoplasm</location>
    </subcellularLocation>
</comment>
<evidence type="ECO:0000259" key="7">
    <source>
        <dbReference type="SMART" id="SM00881"/>
    </source>
</evidence>
<dbReference type="InterPro" id="IPR009718">
    <property type="entry name" value="Rex_DNA-bd_C_dom"/>
</dbReference>
<keyword evidence="2 6" id="KW-0678">Repressor</keyword>
<evidence type="ECO:0000256" key="1">
    <source>
        <dbReference type="ARBA" id="ARBA00022490"/>
    </source>
</evidence>
<dbReference type="InterPro" id="IPR036291">
    <property type="entry name" value="NAD(P)-bd_dom_sf"/>
</dbReference>
<dbReference type="GO" id="GO:0003677">
    <property type="term" value="F:DNA binding"/>
    <property type="evidence" value="ECO:0007669"/>
    <property type="project" value="UniProtKB-UniRule"/>
</dbReference>
<keyword evidence="4 6" id="KW-0238">DNA-binding</keyword>
<evidence type="ECO:0000313" key="8">
    <source>
        <dbReference type="EMBL" id="MDI6451568.1"/>
    </source>
</evidence>
<comment type="similarity">
    <text evidence="6">Belongs to the transcriptional regulatory Rex family.</text>
</comment>
<dbReference type="SUPFAM" id="SSF51735">
    <property type="entry name" value="NAD(P)-binding Rossmann-fold domains"/>
    <property type="match status" value="1"/>
</dbReference>
<dbReference type="Pfam" id="PF02629">
    <property type="entry name" value="CoA_binding"/>
    <property type="match status" value="1"/>
</dbReference>
<comment type="subunit">
    <text evidence="6">Homodimer.</text>
</comment>
<dbReference type="EMBL" id="JASCXX010000040">
    <property type="protein sequence ID" value="MDI6451568.1"/>
    <property type="molecule type" value="Genomic_DNA"/>
</dbReference>
<keyword evidence="6" id="KW-0520">NAD</keyword>
<dbReference type="RefSeq" id="WP_349246977.1">
    <property type="nucleotide sequence ID" value="NZ_JASCXX010000040.1"/>
</dbReference>
<keyword evidence="9" id="KW-1185">Reference proteome</keyword>
<dbReference type="HAMAP" id="MF_01131">
    <property type="entry name" value="Rex"/>
    <property type="match status" value="1"/>
</dbReference>
<dbReference type="InterPro" id="IPR036390">
    <property type="entry name" value="WH_DNA-bd_sf"/>
</dbReference>
<keyword evidence="5 6" id="KW-0804">Transcription</keyword>
<dbReference type="AlphaFoldDB" id="A0AAW6U0Q4"/>
<protein>
    <recommendedName>
        <fullName evidence="6">Redox-sensing transcriptional repressor Rex</fullName>
    </recommendedName>
</protein>
<gene>
    <name evidence="6" type="primary">rex</name>
    <name evidence="8" type="ORF">QJ522_21075</name>
</gene>
<dbReference type="PANTHER" id="PTHR35786:SF1">
    <property type="entry name" value="REDOX-SENSING TRANSCRIPTIONAL REPRESSOR REX 1"/>
    <property type="match status" value="1"/>
</dbReference>
<name>A0AAW6U0Q4_9BACT</name>
<sequence length="230" mass="23796">MTEDRQISIALPTIRRLPMYVAVLEKALQDGQTHASSSQIAGALGLESIQVRKDLAAVGVVGQAGVGFPVGELIVAIEKSLGWDNASDAFVIGAGHLGTALAGYRGFARYGLNIVALFDSDPAKVGQTVHGKKILPMEKFADLAARLHVRIAILTVPAEAATESAALAAEAGIKALWNFTPTKLAPIDGVIVERVDLAASLAVLSSRLASLVGASGAARPQAADEPESEV</sequence>
<keyword evidence="1 6" id="KW-0963">Cytoplasm</keyword>
<accession>A0AAW6U0Q4</accession>
<keyword evidence="3 6" id="KW-0805">Transcription regulation</keyword>
<dbReference type="NCBIfam" id="NF003996">
    <property type="entry name" value="PRK05472.2-5"/>
    <property type="match status" value="1"/>
</dbReference>
<dbReference type="Gene3D" id="1.10.10.10">
    <property type="entry name" value="Winged helix-like DNA-binding domain superfamily/Winged helix DNA-binding domain"/>
    <property type="match status" value="1"/>
</dbReference>
<evidence type="ECO:0000256" key="2">
    <source>
        <dbReference type="ARBA" id="ARBA00022491"/>
    </source>
</evidence>
<dbReference type="PANTHER" id="PTHR35786">
    <property type="entry name" value="REDOX-SENSING TRANSCRIPTIONAL REPRESSOR REX"/>
    <property type="match status" value="1"/>
</dbReference>